<keyword evidence="2" id="KW-0732">Signal</keyword>
<name>A0A9W7DWC1_9STRA</name>
<keyword evidence="1" id="KW-1133">Transmembrane helix</keyword>
<evidence type="ECO:0000313" key="4">
    <source>
        <dbReference type="Proteomes" id="UP001165082"/>
    </source>
</evidence>
<feature type="signal peptide" evidence="2">
    <location>
        <begin position="1"/>
        <end position="26"/>
    </location>
</feature>
<gene>
    <name evidence="3" type="ORF">TrRE_jg10330</name>
</gene>
<keyword evidence="4" id="KW-1185">Reference proteome</keyword>
<feature type="chain" id="PRO_5040857807" evidence="2">
    <location>
        <begin position="27"/>
        <end position="157"/>
    </location>
</feature>
<organism evidence="3 4">
    <name type="scientific">Triparma retinervis</name>
    <dbReference type="NCBI Taxonomy" id="2557542"/>
    <lineage>
        <taxon>Eukaryota</taxon>
        <taxon>Sar</taxon>
        <taxon>Stramenopiles</taxon>
        <taxon>Ochrophyta</taxon>
        <taxon>Bolidophyceae</taxon>
        <taxon>Parmales</taxon>
        <taxon>Triparmaceae</taxon>
        <taxon>Triparma</taxon>
    </lineage>
</organism>
<evidence type="ECO:0000256" key="1">
    <source>
        <dbReference type="SAM" id="Phobius"/>
    </source>
</evidence>
<keyword evidence="1" id="KW-0472">Membrane</keyword>
<comment type="caution">
    <text evidence="3">The sequence shown here is derived from an EMBL/GenBank/DDBJ whole genome shotgun (WGS) entry which is preliminary data.</text>
</comment>
<dbReference type="OrthoDB" id="10390167at2759"/>
<reference evidence="3" key="1">
    <citation type="submission" date="2022-07" db="EMBL/GenBank/DDBJ databases">
        <title>Genome analysis of Parmales, a sister group of diatoms, reveals the evolutionary specialization of diatoms from phago-mixotrophs to photoautotrophs.</title>
        <authorList>
            <person name="Ban H."/>
            <person name="Sato S."/>
            <person name="Yoshikawa S."/>
            <person name="Kazumasa Y."/>
            <person name="Nakamura Y."/>
            <person name="Ichinomiya M."/>
            <person name="Saitoh K."/>
            <person name="Sato N."/>
            <person name="Blanc-Mathieu R."/>
            <person name="Endo H."/>
            <person name="Kuwata A."/>
            <person name="Ogata H."/>
        </authorList>
    </citation>
    <scope>NUCLEOTIDE SEQUENCE</scope>
</reference>
<feature type="transmembrane region" description="Helical" evidence="1">
    <location>
        <begin position="123"/>
        <end position="150"/>
    </location>
</feature>
<feature type="non-terminal residue" evidence="3">
    <location>
        <position position="1"/>
    </location>
</feature>
<sequence length="157" mass="16390">MGSANTLISLGFLIVGACLLVVPLSCTDSGIYDANFHVTESSNILNIGATIRWHLGHTNYVFEEDDASYPIASVCEACTTLENIGEAFLGFGGIAMCLLGLVIVAIACSALGCGMFDGNGKFVLGLLNLSIFTSFLSMMLMLCGVAAMVAPEGAEYN</sequence>
<proteinExistence type="predicted"/>
<protein>
    <submittedName>
        <fullName evidence="3">Uncharacterized protein</fullName>
    </submittedName>
</protein>
<keyword evidence="1" id="KW-0812">Transmembrane</keyword>
<feature type="transmembrane region" description="Helical" evidence="1">
    <location>
        <begin position="88"/>
        <end position="111"/>
    </location>
</feature>
<dbReference type="EMBL" id="BRXZ01003569">
    <property type="protein sequence ID" value="GMH57437.1"/>
    <property type="molecule type" value="Genomic_DNA"/>
</dbReference>
<evidence type="ECO:0000313" key="3">
    <source>
        <dbReference type="EMBL" id="GMH57437.1"/>
    </source>
</evidence>
<accession>A0A9W7DWC1</accession>
<evidence type="ECO:0000256" key="2">
    <source>
        <dbReference type="SAM" id="SignalP"/>
    </source>
</evidence>
<dbReference type="Proteomes" id="UP001165082">
    <property type="component" value="Unassembled WGS sequence"/>
</dbReference>
<dbReference type="AlphaFoldDB" id="A0A9W7DWC1"/>